<feature type="non-terminal residue" evidence="2">
    <location>
        <position position="46"/>
    </location>
</feature>
<organism evidence="2 3">
    <name type="scientific">Candidatus Phytoplasma gossypii</name>
    <dbReference type="NCBI Taxonomy" id="2982629"/>
    <lineage>
        <taxon>Bacteria</taxon>
        <taxon>Bacillati</taxon>
        <taxon>Mycoplasmatota</taxon>
        <taxon>Mollicutes</taxon>
        <taxon>Acholeplasmatales</taxon>
        <taxon>Acholeplasmataceae</taxon>
        <taxon>Candidatus Phytoplasma</taxon>
        <taxon>16SrII (Peanut WB group)</taxon>
    </lineage>
</organism>
<reference evidence="2 3" key="1">
    <citation type="journal article" date="2023" name="Int. J. Syst. Evol. Microbiol.">
        <title>The observation of taxonomic boundaries for the 16SrII and 16SrXXV phytoplasmas using genome-based delimitation.</title>
        <authorList>
            <person name="Rodrigues Jardim B."/>
            <person name="Tran-Nguyen L.T.T."/>
            <person name="Gambley C."/>
            <person name="Al-Sadi A.M."/>
            <person name="Al-Subhi A.M."/>
            <person name="Foissac X."/>
            <person name="Salar P."/>
            <person name="Cai H."/>
            <person name="Yang J.Y."/>
            <person name="Davis R."/>
            <person name="Jones L."/>
            <person name="Rodoni B."/>
            <person name="Constable F.E."/>
        </authorList>
    </citation>
    <scope>NUCLEOTIDE SEQUENCE [LARGE SCALE GENOMIC DNA]</scope>
    <source>
        <strain evidence="2">BAWM-BFA-CoWB</strain>
    </source>
</reference>
<dbReference type="InterPro" id="IPR021970">
    <property type="entry name" value="SVM_signal"/>
</dbReference>
<feature type="domain" description="Sequence-variable mosaic (SVM) signal sequence" evidence="1">
    <location>
        <begin position="1"/>
        <end position="32"/>
    </location>
</feature>
<dbReference type="Pfam" id="PF12113">
    <property type="entry name" value="SVM_signal"/>
    <property type="match status" value="1"/>
</dbReference>
<gene>
    <name evidence="2" type="ORF">OC698_02920</name>
</gene>
<dbReference type="EMBL" id="JAOSIT010000053">
    <property type="protein sequence ID" value="MDO8057618.1"/>
    <property type="molecule type" value="Genomic_DNA"/>
</dbReference>
<sequence>MLKLKTNLLFFKFFLFISLGFFLIISNNSIMAVNYENASISCKMNT</sequence>
<dbReference type="Proteomes" id="UP001170666">
    <property type="component" value="Unassembled WGS sequence"/>
</dbReference>
<evidence type="ECO:0000313" key="3">
    <source>
        <dbReference type="Proteomes" id="UP001170666"/>
    </source>
</evidence>
<keyword evidence="3" id="KW-1185">Reference proteome</keyword>
<dbReference type="RefSeq" id="WP_304513195.1">
    <property type="nucleotide sequence ID" value="NZ_JAOSIT010000053.1"/>
</dbReference>
<protein>
    <submittedName>
        <fullName evidence="2">SVM family protein</fullName>
    </submittedName>
</protein>
<proteinExistence type="predicted"/>
<evidence type="ECO:0000259" key="1">
    <source>
        <dbReference type="Pfam" id="PF12113"/>
    </source>
</evidence>
<accession>A0ABT9D1R1</accession>
<evidence type="ECO:0000313" key="2">
    <source>
        <dbReference type="EMBL" id="MDO8057618.1"/>
    </source>
</evidence>
<name>A0ABT9D1R1_9MOLU</name>
<comment type="caution">
    <text evidence="2">The sequence shown here is derived from an EMBL/GenBank/DDBJ whole genome shotgun (WGS) entry which is preliminary data.</text>
</comment>